<dbReference type="PANTHER" id="PTHR43836">
    <property type="entry name" value="CATECHOL O-METHYLTRANSFERASE 1-RELATED"/>
    <property type="match status" value="1"/>
</dbReference>
<keyword evidence="3 7" id="KW-0808">Transferase</keyword>
<organism evidence="7 8">
    <name type="scientific">Aspergillus indologenus CBS 114.80</name>
    <dbReference type="NCBI Taxonomy" id="1450541"/>
    <lineage>
        <taxon>Eukaryota</taxon>
        <taxon>Fungi</taxon>
        <taxon>Dikarya</taxon>
        <taxon>Ascomycota</taxon>
        <taxon>Pezizomycotina</taxon>
        <taxon>Eurotiomycetes</taxon>
        <taxon>Eurotiomycetidae</taxon>
        <taxon>Eurotiales</taxon>
        <taxon>Aspergillaceae</taxon>
        <taxon>Aspergillus</taxon>
        <taxon>Aspergillus subgen. Circumdati</taxon>
    </lineage>
</organism>
<dbReference type="SUPFAM" id="SSF53335">
    <property type="entry name" value="S-adenosyl-L-methionine-dependent methyltransferases"/>
    <property type="match status" value="1"/>
</dbReference>
<evidence type="ECO:0000313" key="7">
    <source>
        <dbReference type="EMBL" id="PYI28175.1"/>
    </source>
</evidence>
<dbReference type="EC" id="2.1.1.6" evidence="1"/>
<dbReference type="EMBL" id="KZ825554">
    <property type="protein sequence ID" value="PYI28175.1"/>
    <property type="molecule type" value="Genomic_DNA"/>
</dbReference>
<name>A0A2V5HUL8_9EURO</name>
<dbReference type="InterPro" id="IPR029063">
    <property type="entry name" value="SAM-dependent_MTases_sf"/>
</dbReference>
<evidence type="ECO:0000256" key="2">
    <source>
        <dbReference type="ARBA" id="ARBA00022603"/>
    </source>
</evidence>
<protein>
    <recommendedName>
        <fullName evidence="1">catechol O-methyltransferase</fullName>
        <ecNumber evidence="1">2.1.1.6</ecNumber>
    </recommendedName>
</protein>
<reference evidence="7 8" key="1">
    <citation type="submission" date="2018-02" db="EMBL/GenBank/DDBJ databases">
        <title>The genomes of Aspergillus section Nigri reveals drivers in fungal speciation.</title>
        <authorList>
            <consortium name="DOE Joint Genome Institute"/>
            <person name="Vesth T.C."/>
            <person name="Nybo J."/>
            <person name="Theobald S."/>
            <person name="Brandl J."/>
            <person name="Frisvad J.C."/>
            <person name="Nielsen K.F."/>
            <person name="Lyhne E.K."/>
            <person name="Kogle M.E."/>
            <person name="Kuo A."/>
            <person name="Riley R."/>
            <person name="Clum A."/>
            <person name="Nolan M."/>
            <person name="Lipzen A."/>
            <person name="Salamov A."/>
            <person name="Henrissat B."/>
            <person name="Wiebenga A."/>
            <person name="De vries R.P."/>
            <person name="Grigoriev I.V."/>
            <person name="Mortensen U.H."/>
            <person name="Andersen M.R."/>
            <person name="Baker S.E."/>
        </authorList>
    </citation>
    <scope>NUCLEOTIDE SEQUENCE [LARGE SCALE GENOMIC DNA]</scope>
    <source>
        <strain evidence="7 8">CBS 114.80</strain>
    </source>
</reference>
<dbReference type="PANTHER" id="PTHR43836:SF2">
    <property type="entry name" value="CATECHOL O-METHYLTRANSFERASE 1-RELATED"/>
    <property type="match status" value="1"/>
</dbReference>
<accession>A0A2V5HUL8</accession>
<evidence type="ECO:0000256" key="1">
    <source>
        <dbReference type="ARBA" id="ARBA00012880"/>
    </source>
</evidence>
<gene>
    <name evidence="7" type="ORF">BP00DRAFT_497556</name>
</gene>
<keyword evidence="5" id="KW-0128">Catecholamine metabolism</keyword>
<keyword evidence="8" id="KW-1185">Reference proteome</keyword>
<keyword evidence="2 7" id="KW-0489">Methyltransferase</keyword>
<comment type="similarity">
    <text evidence="6">Belongs to the class I-like SAM-binding methyltransferase superfamily. Cation-dependent O-methyltransferase family.</text>
</comment>
<evidence type="ECO:0000313" key="8">
    <source>
        <dbReference type="Proteomes" id="UP000248817"/>
    </source>
</evidence>
<dbReference type="PROSITE" id="PS51682">
    <property type="entry name" value="SAM_OMT_I"/>
    <property type="match status" value="1"/>
</dbReference>
<dbReference type="GO" id="GO:0006584">
    <property type="term" value="P:catecholamine metabolic process"/>
    <property type="evidence" value="ECO:0007669"/>
    <property type="project" value="UniProtKB-KW"/>
</dbReference>
<keyword evidence="4" id="KW-0949">S-adenosyl-L-methionine</keyword>
<dbReference type="Gene3D" id="3.40.50.150">
    <property type="entry name" value="Vaccinia Virus protein VP39"/>
    <property type="match status" value="1"/>
</dbReference>
<evidence type="ECO:0000256" key="4">
    <source>
        <dbReference type="ARBA" id="ARBA00022691"/>
    </source>
</evidence>
<dbReference type="GO" id="GO:0008171">
    <property type="term" value="F:O-methyltransferase activity"/>
    <property type="evidence" value="ECO:0007669"/>
    <property type="project" value="InterPro"/>
</dbReference>
<dbReference type="Proteomes" id="UP000248817">
    <property type="component" value="Unassembled WGS sequence"/>
</dbReference>
<proteinExistence type="inferred from homology"/>
<dbReference type="AlphaFoldDB" id="A0A2V5HUL8"/>
<dbReference type="Pfam" id="PF01596">
    <property type="entry name" value="Methyltransf_3"/>
    <property type="match status" value="1"/>
</dbReference>
<evidence type="ECO:0000256" key="5">
    <source>
        <dbReference type="ARBA" id="ARBA00022939"/>
    </source>
</evidence>
<evidence type="ECO:0000256" key="3">
    <source>
        <dbReference type="ARBA" id="ARBA00022679"/>
    </source>
</evidence>
<dbReference type="InterPro" id="IPR002935">
    <property type="entry name" value="SAM_O-MeTrfase"/>
</dbReference>
<dbReference type="GO" id="GO:0032259">
    <property type="term" value="P:methylation"/>
    <property type="evidence" value="ECO:0007669"/>
    <property type="project" value="UniProtKB-KW"/>
</dbReference>
<evidence type="ECO:0000256" key="6">
    <source>
        <dbReference type="ARBA" id="ARBA00023453"/>
    </source>
</evidence>
<sequence>MTTQSPTIWHGDGREQALQAHILQHPNAAHLRNHPAAILTEIDQWATAHNHCMMTIGPERSQPIVALIRSSCPSVMVELGGYIGYSAIQFADELRRATPTGTYAPRYYSLECNAAYAAVAQSLLAFAGLGDVVRVLVGEAADSWAQVARELAGADDAAVDLLFVDHWGDRYLPDLLVAERLGLLREGALVVADNVGMEGAKAYARWMEEGVHEVEGRVLRYESRTLPYTLVNGREDAVMISRKV</sequence>